<evidence type="ECO:0000313" key="2">
    <source>
        <dbReference type="EMBL" id="CAE0638578.1"/>
    </source>
</evidence>
<evidence type="ECO:0000256" key="1">
    <source>
        <dbReference type="SAM" id="Phobius"/>
    </source>
</evidence>
<keyword evidence="1" id="KW-0472">Membrane</keyword>
<protein>
    <submittedName>
        <fullName evidence="2">Uncharacterized protein</fullName>
    </submittedName>
</protein>
<dbReference type="EMBL" id="HBIU01037875">
    <property type="protein sequence ID" value="CAE0638578.1"/>
    <property type="molecule type" value="Transcribed_RNA"/>
</dbReference>
<feature type="transmembrane region" description="Helical" evidence="1">
    <location>
        <begin position="251"/>
        <end position="271"/>
    </location>
</feature>
<name>A0A7S3Y1T7_HETAK</name>
<dbReference type="AlphaFoldDB" id="A0A7S3Y1T7"/>
<keyword evidence="1" id="KW-1133">Transmembrane helix</keyword>
<feature type="transmembrane region" description="Helical" evidence="1">
    <location>
        <begin position="6"/>
        <end position="30"/>
    </location>
</feature>
<organism evidence="2">
    <name type="scientific">Heterosigma akashiwo</name>
    <name type="common">Chromophytic alga</name>
    <name type="synonym">Heterosigma carterae</name>
    <dbReference type="NCBI Taxonomy" id="2829"/>
    <lineage>
        <taxon>Eukaryota</taxon>
        <taxon>Sar</taxon>
        <taxon>Stramenopiles</taxon>
        <taxon>Ochrophyta</taxon>
        <taxon>Raphidophyceae</taxon>
        <taxon>Chattonellales</taxon>
        <taxon>Chattonellaceae</taxon>
        <taxon>Heterosigma</taxon>
    </lineage>
</organism>
<keyword evidence="1" id="KW-0812">Transmembrane</keyword>
<feature type="transmembrane region" description="Helical" evidence="1">
    <location>
        <begin position="126"/>
        <end position="153"/>
    </location>
</feature>
<reference evidence="2" key="1">
    <citation type="submission" date="2021-01" db="EMBL/GenBank/DDBJ databases">
        <authorList>
            <person name="Corre E."/>
            <person name="Pelletier E."/>
            <person name="Niang G."/>
            <person name="Scheremetjew M."/>
            <person name="Finn R."/>
            <person name="Kale V."/>
            <person name="Holt S."/>
            <person name="Cochrane G."/>
            <person name="Meng A."/>
            <person name="Brown T."/>
            <person name="Cohen L."/>
        </authorList>
    </citation>
    <scope>NUCLEOTIDE SEQUENCE</scope>
    <source>
        <strain evidence="2">CCMP3107</strain>
    </source>
</reference>
<gene>
    <name evidence="2" type="ORF">HAKA00212_LOCUS17362</name>
</gene>
<accession>A0A7S3Y1T7</accession>
<sequence length="381" mass="42840">MRECSGFHPVIWATVPLVFYSLMVRTFFAVRSCSRLKKRWYHLPKPAMANWAQKLQVTSVLTMILWSVYFCTSIYTYCKFPCSNFTVRARCFSWAAANNTQYLLYYYKHKNTVGPSRILAGKHAPFLLHVAGAIIFCNTCLAIFISSTISATAPEQDFEWDGDPSCLFDERSNLLITGYSGLDQIYNILFLWLFLSPLITSRRHERELADARPRSNLLKTLPAQPQPERTIPAKQASGGFLGVGDVIQANIAGAVCVAIAQGGVLLSVGFYREDMRIVSLGSCMNMVGLSTMFQDTMKIGRCMMTRSKSYSSQARRKYFATHSSVHPALDRNLTGITRQISVTGRNADIMRQLSAEKNNMSNMCFGSGQRQNMLRLAPTNK</sequence>
<proteinExistence type="predicted"/>